<gene>
    <name evidence="3" type="ORF">BX592_14921</name>
</gene>
<evidence type="ECO:0000313" key="3">
    <source>
        <dbReference type="EMBL" id="TDY36997.1"/>
    </source>
</evidence>
<feature type="compositionally biased region" description="Low complexity" evidence="1">
    <location>
        <begin position="73"/>
        <end position="87"/>
    </location>
</feature>
<feature type="signal peptide" evidence="2">
    <location>
        <begin position="1"/>
        <end position="22"/>
    </location>
</feature>
<dbReference type="RefSeq" id="WP_134197529.1">
    <property type="nucleotide sequence ID" value="NZ_JBHLUW010000041.1"/>
</dbReference>
<dbReference type="Pfam" id="PF13663">
    <property type="entry name" value="DUF4148"/>
    <property type="match status" value="1"/>
</dbReference>
<proteinExistence type="predicted"/>
<dbReference type="InterPro" id="IPR025421">
    <property type="entry name" value="DUF4148"/>
</dbReference>
<dbReference type="EMBL" id="SORE01000049">
    <property type="protein sequence ID" value="TDY36997.1"/>
    <property type="molecule type" value="Genomic_DNA"/>
</dbReference>
<keyword evidence="4" id="KW-1185">Reference proteome</keyword>
<dbReference type="AlphaFoldDB" id="A0A4R8L369"/>
<feature type="region of interest" description="Disordered" evidence="1">
    <location>
        <begin position="73"/>
        <end position="101"/>
    </location>
</feature>
<protein>
    <submittedName>
        <fullName evidence="3">Uncharacterized protein DUF4148</fullName>
    </submittedName>
</protein>
<dbReference type="Proteomes" id="UP000295509">
    <property type="component" value="Unassembled WGS sequence"/>
</dbReference>
<accession>A0A4R8L369</accession>
<name>A0A4R8L369_9BURK</name>
<feature type="chain" id="PRO_5020886547" evidence="2">
    <location>
        <begin position="23"/>
        <end position="101"/>
    </location>
</feature>
<evidence type="ECO:0000256" key="1">
    <source>
        <dbReference type="SAM" id="MobiDB-lite"/>
    </source>
</evidence>
<organism evidence="3 4">
    <name type="scientific">Paraburkholderia rhizosphaerae</name>
    <dbReference type="NCBI Taxonomy" id="480658"/>
    <lineage>
        <taxon>Bacteria</taxon>
        <taxon>Pseudomonadati</taxon>
        <taxon>Pseudomonadota</taxon>
        <taxon>Betaproteobacteria</taxon>
        <taxon>Burkholderiales</taxon>
        <taxon>Burkholderiaceae</taxon>
        <taxon>Paraburkholderia</taxon>
    </lineage>
</organism>
<dbReference type="OrthoDB" id="9033898at2"/>
<evidence type="ECO:0000313" key="4">
    <source>
        <dbReference type="Proteomes" id="UP000295509"/>
    </source>
</evidence>
<evidence type="ECO:0000256" key="2">
    <source>
        <dbReference type="SAM" id="SignalP"/>
    </source>
</evidence>
<keyword evidence="2" id="KW-0732">Signal</keyword>
<sequence length="101" mass="10427">MKSLIKAVALAAVLAVPAVSFAQSNQPVTRAEVRAQLVQLEKAGYSPFDSSDAHYPAGIQKAEARVTADTTGYGAATAGTSDSGARGPVYNPYLGSPYNHS</sequence>
<comment type="caution">
    <text evidence="3">The sequence shown here is derived from an EMBL/GenBank/DDBJ whole genome shotgun (WGS) entry which is preliminary data.</text>
</comment>
<reference evidence="3 4" key="1">
    <citation type="submission" date="2019-03" db="EMBL/GenBank/DDBJ databases">
        <title>Genomic Encyclopedia of Type Strains, Phase III (KMG-III): the genomes of soil and plant-associated and newly described type strains.</title>
        <authorList>
            <person name="Whitman W."/>
        </authorList>
    </citation>
    <scope>NUCLEOTIDE SEQUENCE [LARGE SCALE GENOMIC DNA]</scope>
    <source>
        <strain evidence="3 4">LMG 29544</strain>
    </source>
</reference>